<dbReference type="AlphaFoldDB" id="A0A2T4B710"/>
<reference evidence="2" key="1">
    <citation type="submission" date="2016-07" db="EMBL/GenBank/DDBJ databases">
        <title>Multiple horizontal gene transfer events from other fungi enriched the ability of initially mycotrophic Trichoderma (Ascomycota) to feed on dead plant biomass.</title>
        <authorList>
            <consortium name="DOE Joint Genome Institute"/>
            <person name="Atanasova L."/>
            <person name="Chenthamara K."/>
            <person name="Zhang J."/>
            <person name="Grujic M."/>
            <person name="Henrissat B."/>
            <person name="Kuo A."/>
            <person name="Aerts A."/>
            <person name="Salamov A."/>
            <person name="Lipzen A."/>
            <person name="Labutti K."/>
            <person name="Barry K."/>
            <person name="Miao Y."/>
            <person name="Rahimi M.J."/>
            <person name="Shen Q."/>
            <person name="Grigoriev I.V."/>
            <person name="Kubicek C.P."/>
            <person name="Druzhinina I.S."/>
        </authorList>
    </citation>
    <scope>NUCLEOTIDE SEQUENCE [LARGE SCALE GENOMIC DNA]</scope>
    <source>
        <strain evidence="2">TUCIM 6016</strain>
    </source>
</reference>
<feature type="non-terminal residue" evidence="1">
    <location>
        <position position="1"/>
    </location>
</feature>
<sequence length="144" mass="15832">SYAIHLTIHQPSWQAFVPIEKAVWSGAGSATNDGWISTDTSDHTLTMDSSGRSGALLLQSSQGERVFMVVGVHNYVRWCDIVTSISPADTAGQILAMYYGAGEKEYMRWKTLSEHSVRSAAGTSFRVWFEVGEGHRLTAKFSIS</sequence>
<dbReference type="SUPFAM" id="SSF63724">
    <property type="entry name" value="Cytolysin/lectin"/>
    <property type="match status" value="1"/>
</dbReference>
<dbReference type="EMBL" id="KZ680215">
    <property type="protein sequence ID" value="PTB65090.1"/>
    <property type="molecule type" value="Genomic_DNA"/>
</dbReference>
<protein>
    <submittedName>
        <fullName evidence="1">Lectin</fullName>
    </submittedName>
</protein>
<organism evidence="1 2">
    <name type="scientific">Trichoderma citrinoviride</name>
    <dbReference type="NCBI Taxonomy" id="58853"/>
    <lineage>
        <taxon>Eukaryota</taxon>
        <taxon>Fungi</taxon>
        <taxon>Dikarya</taxon>
        <taxon>Ascomycota</taxon>
        <taxon>Pezizomycotina</taxon>
        <taxon>Sordariomycetes</taxon>
        <taxon>Hypocreomycetidae</taxon>
        <taxon>Hypocreales</taxon>
        <taxon>Hypocreaceae</taxon>
        <taxon>Trichoderma</taxon>
    </lineage>
</organism>
<dbReference type="Proteomes" id="UP000241546">
    <property type="component" value="Unassembled WGS sequence"/>
</dbReference>
<evidence type="ECO:0000313" key="2">
    <source>
        <dbReference type="Proteomes" id="UP000241546"/>
    </source>
</evidence>
<dbReference type="InterPro" id="IPR009960">
    <property type="entry name" value="Fruit_body_lectin_fun"/>
</dbReference>
<keyword evidence="2" id="KW-1185">Reference proteome</keyword>
<dbReference type="OrthoDB" id="4791458at2759"/>
<dbReference type="Gene3D" id="2.60.270.20">
    <property type="entry name" value="Cytolysin/lectin"/>
    <property type="match status" value="1"/>
</dbReference>
<dbReference type="InterPro" id="IPR015926">
    <property type="entry name" value="Cytolysin/lectin"/>
</dbReference>
<name>A0A2T4B710_9HYPO</name>
<accession>A0A2T4B710</accession>
<dbReference type="Pfam" id="PF07367">
    <property type="entry name" value="FB_lectin"/>
    <property type="match status" value="1"/>
</dbReference>
<evidence type="ECO:0000313" key="1">
    <source>
        <dbReference type="EMBL" id="PTB65090.1"/>
    </source>
</evidence>
<gene>
    <name evidence="1" type="ORF">BBK36DRAFT_55533</name>
</gene>
<dbReference type="GeneID" id="36606374"/>
<dbReference type="RefSeq" id="XP_024748410.1">
    <property type="nucleotide sequence ID" value="XM_024898256.1"/>
</dbReference>
<proteinExistence type="predicted"/>